<sequence length="97" mass="10920">MKDKTLNLSKCSIRTESVSLLCHVTKDGIIPDPKKNYNTPIISMNSLCISGIINYLGKFIPNLSTLAYPLHELLQSNVEFVWEHSQEKTQNTIKALS</sequence>
<dbReference type="InterPro" id="IPR050951">
    <property type="entry name" value="Retrovirus_Pol_polyprotein"/>
</dbReference>
<proteinExistence type="predicted"/>
<dbReference type="InterPro" id="IPR043502">
    <property type="entry name" value="DNA/RNA_pol_sf"/>
</dbReference>
<protein>
    <recommendedName>
        <fullName evidence="3">Reverse transcriptase/retrotransposon-derived protein RNase H-like domain-containing protein</fullName>
    </recommendedName>
</protein>
<evidence type="ECO:0000313" key="2">
    <source>
        <dbReference type="Proteomes" id="UP001159363"/>
    </source>
</evidence>
<dbReference type="SUPFAM" id="SSF56672">
    <property type="entry name" value="DNA/RNA polymerases"/>
    <property type="match status" value="1"/>
</dbReference>
<evidence type="ECO:0008006" key="3">
    <source>
        <dbReference type="Google" id="ProtNLM"/>
    </source>
</evidence>
<reference evidence="1 2" key="1">
    <citation type="submission" date="2023-02" db="EMBL/GenBank/DDBJ databases">
        <title>LHISI_Scaffold_Assembly.</title>
        <authorList>
            <person name="Stuart O.P."/>
            <person name="Cleave R."/>
            <person name="Magrath M.J.L."/>
            <person name="Mikheyev A.S."/>
        </authorList>
    </citation>
    <scope>NUCLEOTIDE SEQUENCE [LARGE SCALE GENOMIC DNA]</scope>
    <source>
        <strain evidence="1">Daus_M_001</strain>
        <tissue evidence="1">Leg muscle</tissue>
    </source>
</reference>
<comment type="caution">
    <text evidence="1">The sequence shown here is derived from an EMBL/GenBank/DDBJ whole genome shotgun (WGS) entry which is preliminary data.</text>
</comment>
<keyword evidence="2" id="KW-1185">Reference proteome</keyword>
<evidence type="ECO:0000313" key="1">
    <source>
        <dbReference type="EMBL" id="KAJ8869771.1"/>
    </source>
</evidence>
<organism evidence="1 2">
    <name type="scientific">Dryococelus australis</name>
    <dbReference type="NCBI Taxonomy" id="614101"/>
    <lineage>
        <taxon>Eukaryota</taxon>
        <taxon>Metazoa</taxon>
        <taxon>Ecdysozoa</taxon>
        <taxon>Arthropoda</taxon>
        <taxon>Hexapoda</taxon>
        <taxon>Insecta</taxon>
        <taxon>Pterygota</taxon>
        <taxon>Neoptera</taxon>
        <taxon>Polyneoptera</taxon>
        <taxon>Phasmatodea</taxon>
        <taxon>Verophasmatodea</taxon>
        <taxon>Anareolatae</taxon>
        <taxon>Phasmatidae</taxon>
        <taxon>Eurycanthinae</taxon>
        <taxon>Dryococelus</taxon>
    </lineage>
</organism>
<dbReference type="EMBL" id="JARBHB010000013">
    <property type="protein sequence ID" value="KAJ8869771.1"/>
    <property type="molecule type" value="Genomic_DNA"/>
</dbReference>
<dbReference type="InterPro" id="IPR043128">
    <property type="entry name" value="Rev_trsase/Diguanyl_cyclase"/>
</dbReference>
<dbReference type="Proteomes" id="UP001159363">
    <property type="component" value="Chromosome 12"/>
</dbReference>
<gene>
    <name evidence="1" type="ORF">PR048_028779</name>
</gene>
<dbReference type="PANTHER" id="PTHR37984">
    <property type="entry name" value="PROTEIN CBG26694"/>
    <property type="match status" value="1"/>
</dbReference>
<name>A0ABQ9GE14_9NEOP</name>
<dbReference type="PANTHER" id="PTHR37984:SF9">
    <property type="entry name" value="INTEGRASE CATALYTIC DOMAIN-CONTAINING PROTEIN"/>
    <property type="match status" value="1"/>
</dbReference>
<dbReference type="Gene3D" id="3.30.70.270">
    <property type="match status" value="1"/>
</dbReference>
<accession>A0ABQ9GE14</accession>